<reference evidence="5" key="1">
    <citation type="submission" date="2022-05" db="EMBL/GenBank/DDBJ databases">
        <title>Comparative genomics of Staphylococcus equorum isolates.</title>
        <authorList>
            <person name="Luelf R.H."/>
        </authorList>
    </citation>
    <scope>NUCLEOTIDE SEQUENCE</scope>
    <source>
        <strain evidence="5">TMW 2.2497</strain>
    </source>
</reference>
<keyword evidence="6" id="KW-1185">Reference proteome</keyword>
<organism evidence="5 6">
    <name type="scientific">Staphylococcus equorum</name>
    <dbReference type="NCBI Taxonomy" id="246432"/>
    <lineage>
        <taxon>Bacteria</taxon>
        <taxon>Bacillati</taxon>
        <taxon>Bacillota</taxon>
        <taxon>Bacilli</taxon>
        <taxon>Bacillales</taxon>
        <taxon>Staphylococcaceae</taxon>
        <taxon>Staphylococcus</taxon>
    </lineage>
</organism>
<dbReference type="GO" id="GO:0004617">
    <property type="term" value="F:phosphoglycerate dehydrogenase activity"/>
    <property type="evidence" value="ECO:0007669"/>
    <property type="project" value="UniProtKB-ARBA"/>
</dbReference>
<proteinExistence type="inferred from homology"/>
<evidence type="ECO:0000313" key="5">
    <source>
        <dbReference type="EMBL" id="MDG0846551.1"/>
    </source>
</evidence>
<dbReference type="InterPro" id="IPR050418">
    <property type="entry name" value="D-iso_2-hydroxyacid_DH_PdxB"/>
</dbReference>
<keyword evidence="3" id="KW-0520">NAD</keyword>
<dbReference type="PANTHER" id="PTHR43761:SF1">
    <property type="entry name" value="D-ISOMER SPECIFIC 2-HYDROXYACID DEHYDROGENASE CATALYTIC DOMAIN-CONTAINING PROTEIN-RELATED"/>
    <property type="match status" value="1"/>
</dbReference>
<dbReference type="Gene3D" id="3.40.50.720">
    <property type="entry name" value="NAD(P)-binding Rossmann-like Domain"/>
    <property type="match status" value="2"/>
</dbReference>
<dbReference type="GO" id="GO:0006564">
    <property type="term" value="P:L-serine biosynthetic process"/>
    <property type="evidence" value="ECO:0007669"/>
    <property type="project" value="UniProtKB-ARBA"/>
</dbReference>
<comment type="caution">
    <text evidence="5">The sequence shown here is derived from an EMBL/GenBank/DDBJ whole genome shotgun (WGS) entry which is preliminary data.</text>
</comment>
<name>A0A9X4QYL5_9STAP</name>
<evidence type="ECO:0000256" key="1">
    <source>
        <dbReference type="ARBA" id="ARBA00005854"/>
    </source>
</evidence>
<evidence type="ECO:0000259" key="4">
    <source>
        <dbReference type="Pfam" id="PF02826"/>
    </source>
</evidence>
<dbReference type="SUPFAM" id="SSF52283">
    <property type="entry name" value="Formate/glycerate dehydrogenase catalytic domain-like"/>
    <property type="match status" value="1"/>
</dbReference>
<evidence type="ECO:0000313" key="6">
    <source>
        <dbReference type="Proteomes" id="UP001152422"/>
    </source>
</evidence>
<feature type="domain" description="D-isomer specific 2-hydroxyacid dehydrogenase NAD-binding" evidence="4">
    <location>
        <begin position="133"/>
        <end position="308"/>
    </location>
</feature>
<dbReference type="AlphaFoldDB" id="A0A9X4QYL5"/>
<dbReference type="RefSeq" id="WP_277583371.1">
    <property type="nucleotide sequence ID" value="NZ_JAMBPY010000005.1"/>
</dbReference>
<gene>
    <name evidence="5" type="ORF">M4L89_09985</name>
</gene>
<dbReference type="Pfam" id="PF02826">
    <property type="entry name" value="2-Hacid_dh_C"/>
    <property type="match status" value="1"/>
</dbReference>
<dbReference type="GO" id="GO:0051287">
    <property type="term" value="F:NAD binding"/>
    <property type="evidence" value="ECO:0007669"/>
    <property type="project" value="InterPro"/>
</dbReference>
<dbReference type="InterPro" id="IPR036291">
    <property type="entry name" value="NAD(P)-bd_dom_sf"/>
</dbReference>
<evidence type="ECO:0000256" key="3">
    <source>
        <dbReference type="ARBA" id="ARBA00023027"/>
    </source>
</evidence>
<keyword evidence="2" id="KW-0560">Oxidoreductase</keyword>
<sequence>MKCLAIADLFIDKQVMEKGLQKLKEYNIDITIREWKHNDIEALQKDNINLEKNGSDAIELPKDILKDADTFDIVITQFAPLNKDTIDKFKNIKIIGVLRAGIENVNSKYAEEKGIDVFNTPGRSITSVSEFTVGMILSEIRNIARSNHYLKEGKWEKKFPNGILAPEIKNSKIGLIGYGDIGSRVADLLRPFGAKIQFFDDYFQGETKDEKVETLEQLVSESDIISMHYRLTNETKGMVNKKHFNLMKKSAIVINTARSGLINENDLIDALKDQRISGAAIDVYDEEPLPLNHPYNKLENITITPHVAGSTIGNFSNSPIILSDIILKFLNKK</sequence>
<dbReference type="FunFam" id="3.40.50.720:FF:000041">
    <property type="entry name" value="D-3-phosphoglycerate dehydrogenase"/>
    <property type="match status" value="1"/>
</dbReference>
<dbReference type="GO" id="GO:0047545">
    <property type="term" value="F:(S)-2-hydroxyglutarate dehydrogenase activity"/>
    <property type="evidence" value="ECO:0007669"/>
    <property type="project" value="UniProtKB-ARBA"/>
</dbReference>
<dbReference type="Proteomes" id="UP001152422">
    <property type="component" value="Unassembled WGS sequence"/>
</dbReference>
<evidence type="ECO:0000256" key="2">
    <source>
        <dbReference type="ARBA" id="ARBA00023002"/>
    </source>
</evidence>
<protein>
    <submittedName>
        <fullName evidence="5">2-hydroxyacid dehydrogenase</fullName>
    </submittedName>
</protein>
<dbReference type="EMBL" id="JAMBQA010000005">
    <property type="protein sequence ID" value="MDG0846551.1"/>
    <property type="molecule type" value="Genomic_DNA"/>
</dbReference>
<dbReference type="InterPro" id="IPR006140">
    <property type="entry name" value="D-isomer_DH_NAD-bd"/>
</dbReference>
<comment type="similarity">
    <text evidence="1">Belongs to the D-isomer specific 2-hydroxyacid dehydrogenase family.</text>
</comment>
<dbReference type="SUPFAM" id="SSF51735">
    <property type="entry name" value="NAD(P)-binding Rossmann-fold domains"/>
    <property type="match status" value="1"/>
</dbReference>
<accession>A0A9X4QYL5</accession>
<dbReference type="PANTHER" id="PTHR43761">
    <property type="entry name" value="D-ISOMER SPECIFIC 2-HYDROXYACID DEHYDROGENASE FAMILY PROTEIN (AFU_ORTHOLOGUE AFUA_1G13630)"/>
    <property type="match status" value="1"/>
</dbReference>
<dbReference type="CDD" id="cd12171">
    <property type="entry name" value="2-Hacid_dh_10"/>
    <property type="match status" value="1"/>
</dbReference>